<feature type="region of interest" description="Disordered" evidence="10">
    <location>
        <begin position="1144"/>
        <end position="1269"/>
    </location>
</feature>
<feature type="compositionally biased region" description="Polar residues" evidence="10">
    <location>
        <begin position="737"/>
        <end position="749"/>
    </location>
</feature>
<evidence type="ECO:0000256" key="3">
    <source>
        <dbReference type="ARBA" id="ARBA00022737"/>
    </source>
</evidence>
<dbReference type="CDD" id="cd00590">
    <property type="entry name" value="RRM_SF"/>
    <property type="match status" value="1"/>
</dbReference>
<dbReference type="InterPro" id="IPR012677">
    <property type="entry name" value="Nucleotide-bd_a/b_plait_sf"/>
</dbReference>
<keyword evidence="13" id="KW-1185">Reference proteome</keyword>
<evidence type="ECO:0000256" key="6">
    <source>
        <dbReference type="ARBA" id="ARBA00023242"/>
    </source>
</evidence>
<evidence type="ECO:0000256" key="2">
    <source>
        <dbReference type="ARBA" id="ARBA00022664"/>
    </source>
</evidence>
<proteinExistence type="predicted"/>
<comment type="subcellular location">
    <subcellularLocation>
        <location evidence="1">Nucleus</location>
    </subcellularLocation>
</comment>
<feature type="compositionally biased region" description="Basic and acidic residues" evidence="10">
    <location>
        <begin position="1146"/>
        <end position="1184"/>
    </location>
</feature>
<dbReference type="InterPro" id="IPR000504">
    <property type="entry name" value="RRM_dom"/>
</dbReference>
<organism evidence="12 13">
    <name type="scientific">Lineolata rhizophorae</name>
    <dbReference type="NCBI Taxonomy" id="578093"/>
    <lineage>
        <taxon>Eukaryota</taxon>
        <taxon>Fungi</taxon>
        <taxon>Dikarya</taxon>
        <taxon>Ascomycota</taxon>
        <taxon>Pezizomycotina</taxon>
        <taxon>Dothideomycetes</taxon>
        <taxon>Dothideomycetes incertae sedis</taxon>
        <taxon>Lineolatales</taxon>
        <taxon>Lineolataceae</taxon>
        <taxon>Lineolata</taxon>
    </lineage>
</organism>
<evidence type="ECO:0000256" key="9">
    <source>
        <dbReference type="PROSITE-ProRule" id="PRU00176"/>
    </source>
</evidence>
<dbReference type="Pfam" id="PF00076">
    <property type="entry name" value="RRM_1"/>
    <property type="match status" value="3"/>
</dbReference>
<protein>
    <recommendedName>
        <fullName evidence="8">U4/U6 snRNA-associated-splicing factor PRP24</fullName>
    </recommendedName>
</protein>
<feature type="domain" description="RRM" evidence="11">
    <location>
        <begin position="832"/>
        <end position="909"/>
    </location>
</feature>
<dbReference type="AlphaFoldDB" id="A0A6A6P3X0"/>
<evidence type="ECO:0000256" key="10">
    <source>
        <dbReference type="SAM" id="MobiDB-lite"/>
    </source>
</evidence>
<dbReference type="InterPro" id="IPR011990">
    <property type="entry name" value="TPR-like_helical_dom_sf"/>
</dbReference>
<evidence type="ECO:0000256" key="4">
    <source>
        <dbReference type="ARBA" id="ARBA00022884"/>
    </source>
</evidence>
<dbReference type="CDD" id="cd12297">
    <property type="entry name" value="RRM2_Prp24"/>
    <property type="match status" value="1"/>
</dbReference>
<dbReference type="InterPro" id="IPR034397">
    <property type="entry name" value="Prp24_RRM1"/>
</dbReference>
<reference evidence="12" key="1">
    <citation type="journal article" date="2020" name="Stud. Mycol.">
        <title>101 Dothideomycetes genomes: a test case for predicting lifestyles and emergence of pathogens.</title>
        <authorList>
            <person name="Haridas S."/>
            <person name="Albert R."/>
            <person name="Binder M."/>
            <person name="Bloem J."/>
            <person name="Labutti K."/>
            <person name="Salamov A."/>
            <person name="Andreopoulos B."/>
            <person name="Baker S."/>
            <person name="Barry K."/>
            <person name="Bills G."/>
            <person name="Bluhm B."/>
            <person name="Cannon C."/>
            <person name="Castanera R."/>
            <person name="Culley D."/>
            <person name="Daum C."/>
            <person name="Ezra D."/>
            <person name="Gonzalez J."/>
            <person name="Henrissat B."/>
            <person name="Kuo A."/>
            <person name="Liang C."/>
            <person name="Lipzen A."/>
            <person name="Lutzoni F."/>
            <person name="Magnuson J."/>
            <person name="Mondo S."/>
            <person name="Nolan M."/>
            <person name="Ohm R."/>
            <person name="Pangilinan J."/>
            <person name="Park H.-J."/>
            <person name="Ramirez L."/>
            <person name="Alfaro M."/>
            <person name="Sun H."/>
            <person name="Tritt A."/>
            <person name="Yoshinaga Y."/>
            <person name="Zwiers L.-H."/>
            <person name="Turgeon B."/>
            <person name="Goodwin S."/>
            <person name="Spatafora J."/>
            <person name="Crous P."/>
            <person name="Grigoriev I."/>
        </authorList>
    </citation>
    <scope>NUCLEOTIDE SEQUENCE</scope>
    <source>
        <strain evidence="12">ATCC 16933</strain>
    </source>
</reference>
<feature type="region of interest" description="Disordered" evidence="10">
    <location>
        <begin position="1006"/>
        <end position="1062"/>
    </location>
</feature>
<evidence type="ECO:0000313" key="13">
    <source>
        <dbReference type="Proteomes" id="UP000799766"/>
    </source>
</evidence>
<dbReference type="FunFam" id="3.30.70.330:FF:000365">
    <property type="entry name" value="U4/U6 snRNA-associated-splicing factor PRP24"/>
    <property type="match status" value="1"/>
</dbReference>
<feature type="compositionally biased region" description="Acidic residues" evidence="10">
    <location>
        <begin position="1248"/>
        <end position="1269"/>
    </location>
</feature>
<dbReference type="Gene3D" id="1.25.40.10">
    <property type="entry name" value="Tetratricopeptide repeat domain"/>
    <property type="match status" value="2"/>
</dbReference>
<dbReference type="Proteomes" id="UP000799766">
    <property type="component" value="Unassembled WGS sequence"/>
</dbReference>
<dbReference type="EMBL" id="MU001677">
    <property type="protein sequence ID" value="KAF2458462.1"/>
    <property type="molecule type" value="Genomic_DNA"/>
</dbReference>
<feature type="domain" description="RRM" evidence="11">
    <location>
        <begin position="923"/>
        <end position="1000"/>
    </location>
</feature>
<dbReference type="SUPFAM" id="SSF48452">
    <property type="entry name" value="TPR-like"/>
    <property type="match status" value="1"/>
</dbReference>
<dbReference type="Pfam" id="PF16842">
    <property type="entry name" value="RRM_occluded"/>
    <property type="match status" value="1"/>
</dbReference>
<keyword evidence="3" id="KW-0677">Repeat</keyword>
<dbReference type="InterPro" id="IPR031766">
    <property type="entry name" value="RRM_occluded"/>
</dbReference>
<keyword evidence="2" id="KW-0507">mRNA processing</keyword>
<feature type="region of interest" description="Disordered" evidence="10">
    <location>
        <begin position="1"/>
        <end position="30"/>
    </location>
</feature>
<dbReference type="GO" id="GO:0005688">
    <property type="term" value="C:U6 snRNP"/>
    <property type="evidence" value="ECO:0007669"/>
    <property type="project" value="UniProtKB-ARBA"/>
</dbReference>
<feature type="region of interest" description="Disordered" evidence="10">
    <location>
        <begin position="692"/>
        <end position="749"/>
    </location>
</feature>
<dbReference type="InterPro" id="IPR003107">
    <property type="entry name" value="HAT"/>
</dbReference>
<accession>A0A6A6P3X0</accession>
<evidence type="ECO:0000259" key="11">
    <source>
        <dbReference type="PROSITE" id="PS50102"/>
    </source>
</evidence>
<dbReference type="GO" id="GO:0006397">
    <property type="term" value="P:mRNA processing"/>
    <property type="evidence" value="ECO:0007669"/>
    <property type="project" value="UniProtKB-KW"/>
</dbReference>
<evidence type="ECO:0000256" key="5">
    <source>
        <dbReference type="ARBA" id="ARBA00023187"/>
    </source>
</evidence>
<evidence type="ECO:0000256" key="7">
    <source>
        <dbReference type="ARBA" id="ARBA00093374"/>
    </source>
</evidence>
<keyword evidence="5" id="KW-0508">mRNA splicing</keyword>
<dbReference type="FunFam" id="1.25.40.10:FF:000632">
    <property type="entry name" value="Pre-mRNA splicing factor (Prp24), putative"/>
    <property type="match status" value="1"/>
</dbReference>
<feature type="compositionally biased region" description="Gly residues" evidence="10">
    <location>
        <begin position="1024"/>
        <end position="1036"/>
    </location>
</feature>
<evidence type="ECO:0000256" key="1">
    <source>
        <dbReference type="ARBA" id="ARBA00004123"/>
    </source>
</evidence>
<dbReference type="CDD" id="cd12296">
    <property type="entry name" value="RRM1_Prp24"/>
    <property type="match status" value="1"/>
</dbReference>
<dbReference type="InterPro" id="IPR034398">
    <property type="entry name" value="Prp24_RRM2"/>
</dbReference>
<dbReference type="Gene3D" id="3.30.70.330">
    <property type="match status" value="4"/>
</dbReference>
<dbReference type="PANTHER" id="PTHR10352">
    <property type="entry name" value="EUKARYOTIC TRANSLATION INITIATION FACTOR 3 SUBUNIT G"/>
    <property type="match status" value="1"/>
</dbReference>
<feature type="compositionally biased region" description="Gly residues" evidence="10">
    <location>
        <begin position="1206"/>
        <end position="1227"/>
    </location>
</feature>
<dbReference type="PROSITE" id="PS50102">
    <property type="entry name" value="RRM"/>
    <property type="match status" value="3"/>
</dbReference>
<gene>
    <name evidence="12" type="ORF">BDY21DRAFT_204265</name>
</gene>
<dbReference type="InterPro" id="IPR035979">
    <property type="entry name" value="RBD_domain_sf"/>
</dbReference>
<dbReference type="GO" id="GO:0003723">
    <property type="term" value="F:RNA binding"/>
    <property type="evidence" value="ECO:0007669"/>
    <property type="project" value="UniProtKB-UniRule"/>
</dbReference>
<evidence type="ECO:0000313" key="12">
    <source>
        <dbReference type="EMBL" id="KAF2458462.1"/>
    </source>
</evidence>
<dbReference type="SUPFAM" id="SSF54928">
    <property type="entry name" value="RNA-binding domain, RBD"/>
    <property type="match status" value="3"/>
</dbReference>
<sequence>MQNRHPPAPSRHNSRGLLEPTYESQRSPSLGYNIHSLPRSLSARSAHDIAMSEAPKEPRVFSTRSLSHEDCDAVAELAKHLDKNPSDYNSHLQFIELLHKGFVAHLFPADESQDAPPQSYELLEDLRQARAVMDARFAVGEEQWLKWVDDESAAAANTTERVGVMELFGRAIADEPTSVPLWKAYGTFMEGMWAAANGLSEVSPAAVKAAEKWSEEDMLIAKEVFTQEQAMGIWEHAAGATQWRINDSHEVWNHYVGLLVDDARRMPARERDAKVQHIKAMFHNRLMQPHAEWGATSSLFSTFLSEFDNASWEETMKLVTQRAEQAKQAYSLRDTHEFRIARAQSAGDRDAEWAAYKEYLEWELKLFGVFSFNLANAVFERATIRFPTDSNLWLEYIEFLIQKPQKSSAPDAPILQVLERATRHCPWSGDLWSHRLLALESEGKDFVEIEGMKHKATETGLLDVGGMEELTKFYIAWCGFLRRRALEEGAEEDDLDIAEVGIRSALEHVRALGEKRYGKDYTGDPQYRLERIHIKFFMQSGKPEEARRIYEGLIPHQHDSYDFWYRRYIFEMVVFSNDQLRRANAHDDAMAEAEQRGTPARATAVLRQALEYVNTMNWPEQLVQMFLNHCEQHETVQGLRLGMIEARRAGAQVLKRREKEASEAAAAAAAQQAQYPQPADAAVAEDVGAEMEEPLTNGKRKRDSEATDLTGNTPKKSKAEDQKATGGVPGSAEESHSTSAQVKRNRENSTIIVRNIPEDATETRVRQFFRDCGKVVSLKLLPDEHPDADTLPGSQVATIEFESHEDALFAQARDGRSFDGKSNIHVSIGTNTTLWVTNYPPTADENYIRKLFAPYGDIISIRFPSLAYNTHRRFCYVQFLTTQSARAAEAALDGADVDGFKLVAKISNPGKKQERHGATAEGREIYVGNLHWDATGKELRDLFSRFGDIERVNVPRNLKGRGKGAGFVAFARRIDAEHAAGEMDGETFMGRRLSVKVAATQAGKAGPKGAKAVVIRPSVEPEDGGGGSELNGGGRRGSTVSDAASTPAPAAAGSDAAETRRPQERTIALLDVPDTVNDARIRAAVEALLGEAEAAAGLRKIVMRPDRGGVLVEFERVADAGRVAMKAEAEGGVDFGVEGGRKARVGRPEELMKEGRREVRSDKLGGGPGKKEKAEKERGAEAARKGSFAPAPVSRPRQAAPRGRPGRGGLGLKRGFGASGGASGSGAGPAKSNADFRAMFLKGKEGAEKDEEGDERMEEGVEGDEEMEV</sequence>
<feature type="domain" description="RRM" evidence="11">
    <location>
        <begin position="749"/>
        <end position="831"/>
    </location>
</feature>
<keyword evidence="6" id="KW-0539">Nucleus</keyword>
<evidence type="ECO:0000256" key="8">
    <source>
        <dbReference type="ARBA" id="ARBA00093627"/>
    </source>
</evidence>
<name>A0A6A6P3X0_9PEZI</name>
<dbReference type="SMART" id="SM00386">
    <property type="entry name" value="HAT"/>
    <property type="match status" value="6"/>
</dbReference>
<dbReference type="GO" id="GO:0008380">
    <property type="term" value="P:RNA splicing"/>
    <property type="evidence" value="ECO:0007669"/>
    <property type="project" value="UniProtKB-KW"/>
</dbReference>
<keyword evidence="4 9" id="KW-0694">RNA-binding</keyword>
<dbReference type="SMART" id="SM00360">
    <property type="entry name" value="RRM"/>
    <property type="match status" value="3"/>
</dbReference>
<comment type="function">
    <text evidence="7">Functions as a recycling factor of the spliceosome, a machinery that forms on each precursor-messenger RNA (pre-mRNA) and catalyzes the removal of introns. Chaperones the re-annealing of U4 and U6 snRNAs (small nuclear RNAs) released from previous rounds of splicing, an initial step in reforming the U4/U6-U5 tri-snRNP (small nuclear ribonucleoprotein) that can reassemble into another spliceosome complex; this step involves binding U6 and facilitating the unwinding of the U6 internal stem loop, followed by base-pairing of U6 to U4.</text>
</comment>
<dbReference type="OrthoDB" id="360390at2759"/>
<feature type="compositionally biased region" description="Low complexity" evidence="10">
    <location>
        <begin position="1037"/>
        <end position="1056"/>
    </location>
</feature>